<evidence type="ECO:0000313" key="3">
    <source>
        <dbReference type="Proteomes" id="UP001165381"/>
    </source>
</evidence>
<keyword evidence="1" id="KW-0812">Transmembrane</keyword>
<gene>
    <name evidence="2" type="ORF">M3P09_12575</name>
</gene>
<name>A0ABT0QFT9_9FLAO</name>
<accession>A0ABT0QFT9</accession>
<sequence>MSSENNWKNKLWNFVNTKFGIWLLSSAIVGLITFGYTKLSESISNSNSQKKQIVKLDQEIEGRFYQLISKQERRRDSINVNFDIEIIPEQETMKEIWFEFKASPKGYYQGLYVVYPEFSERNIASLIIELSSLVDDKSESEQIKKVAHRILSNELLPLKIESSNELSSFLNQVSTELRIERWRKYWPEK</sequence>
<feature type="transmembrane region" description="Helical" evidence="1">
    <location>
        <begin position="20"/>
        <end position="39"/>
    </location>
</feature>
<dbReference type="RefSeq" id="WP_249973412.1">
    <property type="nucleotide sequence ID" value="NZ_JAMFLZ010000005.1"/>
</dbReference>
<keyword evidence="1" id="KW-1133">Transmembrane helix</keyword>
<proteinExistence type="predicted"/>
<keyword evidence="3" id="KW-1185">Reference proteome</keyword>
<protein>
    <submittedName>
        <fullName evidence="2">Uncharacterized protein</fullName>
    </submittedName>
</protein>
<evidence type="ECO:0000313" key="2">
    <source>
        <dbReference type="EMBL" id="MCL6295837.1"/>
    </source>
</evidence>
<keyword evidence="1" id="KW-0472">Membrane</keyword>
<dbReference type="Proteomes" id="UP001165381">
    <property type="component" value="Unassembled WGS sequence"/>
</dbReference>
<dbReference type="EMBL" id="JAMFLZ010000005">
    <property type="protein sequence ID" value="MCL6295837.1"/>
    <property type="molecule type" value="Genomic_DNA"/>
</dbReference>
<comment type="caution">
    <text evidence="2">The sequence shown here is derived from an EMBL/GenBank/DDBJ whole genome shotgun (WGS) entry which is preliminary data.</text>
</comment>
<evidence type="ECO:0000256" key="1">
    <source>
        <dbReference type="SAM" id="Phobius"/>
    </source>
</evidence>
<reference evidence="2" key="1">
    <citation type="submission" date="2022-05" db="EMBL/GenBank/DDBJ databases">
        <authorList>
            <person name="Park J.-S."/>
        </authorList>
    </citation>
    <scope>NUCLEOTIDE SEQUENCE</scope>
    <source>
        <strain evidence="2">2012CJ34-3</strain>
    </source>
</reference>
<organism evidence="2 3">
    <name type="scientific">Jejuia spongiicola</name>
    <dbReference type="NCBI Taxonomy" id="2942207"/>
    <lineage>
        <taxon>Bacteria</taxon>
        <taxon>Pseudomonadati</taxon>
        <taxon>Bacteroidota</taxon>
        <taxon>Flavobacteriia</taxon>
        <taxon>Flavobacteriales</taxon>
        <taxon>Flavobacteriaceae</taxon>
        <taxon>Jejuia</taxon>
    </lineage>
</organism>